<dbReference type="PANTHER" id="PTHR14677:SF20">
    <property type="entry name" value="ZINC FINGER AN1-TYPE CONTAINING 2A-RELATED"/>
    <property type="match status" value="1"/>
</dbReference>
<evidence type="ECO:0000313" key="4">
    <source>
        <dbReference type="Proteomes" id="UP001188597"/>
    </source>
</evidence>
<dbReference type="PANTHER" id="PTHR14677">
    <property type="entry name" value="ARSENITE INDUCUBLE RNA ASSOCIATED PROTEIN AIP-1-RELATED"/>
    <property type="match status" value="1"/>
</dbReference>
<evidence type="ECO:0000259" key="2">
    <source>
        <dbReference type="Pfam" id="PF22936"/>
    </source>
</evidence>
<dbReference type="AlphaFoldDB" id="A0AA88WN06"/>
<feature type="domain" description="Retrovirus-related Pol polyprotein from transposon TNT 1-94-like beta-barrel" evidence="2">
    <location>
        <begin position="63"/>
        <end position="121"/>
    </location>
</feature>
<feature type="compositionally biased region" description="Low complexity" evidence="1">
    <location>
        <begin position="315"/>
        <end position="348"/>
    </location>
</feature>
<gene>
    <name evidence="3" type="ORF">RJ639_039336</name>
</gene>
<comment type="caution">
    <text evidence="3">The sequence shown here is derived from an EMBL/GenBank/DDBJ whole genome shotgun (WGS) entry which is preliminary data.</text>
</comment>
<keyword evidence="4" id="KW-1185">Reference proteome</keyword>
<proteinExistence type="predicted"/>
<dbReference type="GO" id="GO:0005737">
    <property type="term" value="C:cytoplasm"/>
    <property type="evidence" value="ECO:0007669"/>
    <property type="project" value="TreeGrafter"/>
</dbReference>
<dbReference type="EMBL" id="JAVXUP010000434">
    <property type="protein sequence ID" value="KAK3027983.1"/>
    <property type="molecule type" value="Genomic_DNA"/>
</dbReference>
<dbReference type="Proteomes" id="UP001188597">
    <property type="component" value="Unassembled WGS sequence"/>
</dbReference>
<evidence type="ECO:0000256" key="1">
    <source>
        <dbReference type="SAM" id="MobiDB-lite"/>
    </source>
</evidence>
<organism evidence="3 4">
    <name type="scientific">Escallonia herrerae</name>
    <dbReference type="NCBI Taxonomy" id="1293975"/>
    <lineage>
        <taxon>Eukaryota</taxon>
        <taxon>Viridiplantae</taxon>
        <taxon>Streptophyta</taxon>
        <taxon>Embryophyta</taxon>
        <taxon>Tracheophyta</taxon>
        <taxon>Spermatophyta</taxon>
        <taxon>Magnoliopsida</taxon>
        <taxon>eudicotyledons</taxon>
        <taxon>Gunneridae</taxon>
        <taxon>Pentapetalae</taxon>
        <taxon>asterids</taxon>
        <taxon>campanulids</taxon>
        <taxon>Escalloniales</taxon>
        <taxon>Escalloniaceae</taxon>
        <taxon>Escallonia</taxon>
    </lineage>
</organism>
<sequence>MSHADVNSSGGEENGLNKEDIGRLRSLLDSLEKSKGTCSLTQSGKLHSSYALSASSSEFSNSWVIDSGATDHMTHSSHKFLTYHPCPSNRKIAIADGSLAIVAGQGNIVLSPSITLKNVLHDQVTRRTIGHARGDTSSMEDKDLFLREPSMLVKTSPVQTKSTPEVELNSRGDSEAEPIESFPYLSEEPSRPINPTLTMPLKVYSRRIKPVINPVQVQETESSLGNENFPQVGTVLMVKVADGGGGRCNCGIRGYDETVEGEKRASTAGHFTRFTFLTRKNAYMQDNQEPQFIVEMARHTLQNYNFIQFSASKDTSSSTSSSLTTSTSTASSPPSSRPAPSSRTSSTPTWSFFESKFNKGDTAVMLYYGYGAVKDSVQANLSCVGSEDFCVEHRSCKSHDCPKSDHNSQKVVVCETCSMSIETTGQDEEREKAVWRDKKSGDCDPKKKKKKPTCQVRRCREILTFSNTSTCKTC</sequence>
<dbReference type="Pfam" id="PF22936">
    <property type="entry name" value="Pol_BBD"/>
    <property type="match status" value="1"/>
</dbReference>
<reference evidence="3" key="1">
    <citation type="submission" date="2022-12" db="EMBL/GenBank/DDBJ databases">
        <title>Draft genome assemblies for two species of Escallonia (Escalloniales).</title>
        <authorList>
            <person name="Chanderbali A."/>
            <person name="Dervinis C."/>
            <person name="Anghel I."/>
            <person name="Soltis D."/>
            <person name="Soltis P."/>
            <person name="Zapata F."/>
        </authorList>
    </citation>
    <scope>NUCLEOTIDE SEQUENCE</scope>
    <source>
        <strain evidence="3">UCBG64.0493</strain>
        <tissue evidence="3">Leaf</tissue>
    </source>
</reference>
<protein>
    <recommendedName>
        <fullName evidence="2">Retrovirus-related Pol polyprotein from transposon TNT 1-94-like beta-barrel domain-containing protein</fullName>
    </recommendedName>
</protein>
<dbReference type="InterPro" id="IPR054722">
    <property type="entry name" value="PolX-like_BBD"/>
</dbReference>
<evidence type="ECO:0000313" key="3">
    <source>
        <dbReference type="EMBL" id="KAK3027983.1"/>
    </source>
</evidence>
<feature type="region of interest" description="Disordered" evidence="1">
    <location>
        <begin position="154"/>
        <end position="176"/>
    </location>
</feature>
<accession>A0AA88WN06</accession>
<name>A0AA88WN06_9ASTE</name>
<feature type="region of interest" description="Disordered" evidence="1">
    <location>
        <begin position="313"/>
        <end position="348"/>
    </location>
</feature>